<dbReference type="Proteomes" id="UP001237448">
    <property type="component" value="Unassembled WGS sequence"/>
</dbReference>
<comment type="caution">
    <text evidence="1">The sequence shown here is derived from an EMBL/GenBank/DDBJ whole genome shotgun (WGS) entry which is preliminary data.</text>
</comment>
<evidence type="ECO:0000313" key="2">
    <source>
        <dbReference type="Proteomes" id="UP001237448"/>
    </source>
</evidence>
<name>A0ABU0FM40_9HYPH</name>
<reference evidence="1 2" key="1">
    <citation type="submission" date="2023-07" db="EMBL/GenBank/DDBJ databases">
        <title>Genomic Encyclopedia of Type Strains, Phase IV (KMG-IV): sequencing the most valuable type-strain genomes for metagenomic binning, comparative biology and taxonomic classification.</title>
        <authorList>
            <person name="Goeker M."/>
        </authorList>
    </citation>
    <scope>NUCLEOTIDE SEQUENCE [LARGE SCALE GENOMIC DNA]</scope>
    <source>
        <strain evidence="1 2">DSM 5896</strain>
    </source>
</reference>
<evidence type="ECO:0000313" key="1">
    <source>
        <dbReference type="EMBL" id="MDQ0395674.1"/>
    </source>
</evidence>
<dbReference type="RefSeq" id="WP_307434732.1">
    <property type="nucleotide sequence ID" value="NZ_JAUSVK010000001.1"/>
</dbReference>
<dbReference type="Pfam" id="PF13344">
    <property type="entry name" value="Hydrolase_6"/>
    <property type="match status" value="1"/>
</dbReference>
<dbReference type="Pfam" id="PF13242">
    <property type="entry name" value="Hydrolase_like"/>
    <property type="match status" value="1"/>
</dbReference>
<dbReference type="NCBIfam" id="TIGR01460">
    <property type="entry name" value="HAD-SF-IIA"/>
    <property type="match status" value="1"/>
</dbReference>
<organism evidence="1 2">
    <name type="scientific">Labrys monachus</name>
    <dbReference type="NCBI Taxonomy" id="217067"/>
    <lineage>
        <taxon>Bacteria</taxon>
        <taxon>Pseudomonadati</taxon>
        <taxon>Pseudomonadota</taxon>
        <taxon>Alphaproteobacteria</taxon>
        <taxon>Hyphomicrobiales</taxon>
        <taxon>Xanthobacteraceae</taxon>
        <taxon>Labrys</taxon>
    </lineage>
</organism>
<gene>
    <name evidence="1" type="ORF">J3R73_005466</name>
</gene>
<proteinExistence type="predicted"/>
<dbReference type="PANTHER" id="PTHR19288:SF90">
    <property type="entry name" value="OS08G0542600 PROTEIN"/>
    <property type="match status" value="1"/>
</dbReference>
<keyword evidence="2" id="KW-1185">Reference proteome</keyword>
<dbReference type="PANTHER" id="PTHR19288">
    <property type="entry name" value="4-NITROPHENYLPHOSPHATASE-RELATED"/>
    <property type="match status" value="1"/>
</dbReference>
<dbReference type="Gene3D" id="3.40.50.1000">
    <property type="entry name" value="HAD superfamily/HAD-like"/>
    <property type="match status" value="2"/>
</dbReference>
<dbReference type="EMBL" id="JAUSVK010000001">
    <property type="protein sequence ID" value="MDQ0395674.1"/>
    <property type="molecule type" value="Genomic_DNA"/>
</dbReference>
<dbReference type="SUPFAM" id="SSF56784">
    <property type="entry name" value="HAD-like"/>
    <property type="match status" value="1"/>
</dbReference>
<sequence length="280" mass="28847">MNGLPLFGPLSAAFGVVFLDQYGVLHDGRRPYPGAVEALRLLRQRGTRTVIISNSGKPGEANAERMARLGFARDLYDHFLTSGDVARAMLERGDIAVAPGPATRCLTLSSSDEHDLADAAGFSITEHGADADLVIIGGSQGDRVPLDAYERQLGPAAARGVPCLCTNPDRLALGVNGTFPGAGAIAALYASLGGPVTWIGKPHPAIYAAAAALVGSPRPQDILCVGDSVEHDIAGAHRFGAVAALVRTGIHADASEAELVAEFARWGAAPDIVLAGLEGG</sequence>
<protein>
    <submittedName>
        <fullName evidence="1">HAD superfamily hydrolase (TIGR01459 family)</fullName>
    </submittedName>
</protein>
<keyword evidence="1" id="KW-0378">Hydrolase</keyword>
<dbReference type="InterPro" id="IPR006356">
    <property type="entry name" value="HAD-SF_hydro_IIA_hyp3"/>
</dbReference>
<dbReference type="GO" id="GO:0016787">
    <property type="term" value="F:hydrolase activity"/>
    <property type="evidence" value="ECO:0007669"/>
    <property type="project" value="UniProtKB-KW"/>
</dbReference>
<dbReference type="NCBIfam" id="TIGR01459">
    <property type="entry name" value="HAD-SF-IIA-hyp4"/>
    <property type="match status" value="1"/>
</dbReference>
<dbReference type="InterPro" id="IPR036412">
    <property type="entry name" value="HAD-like_sf"/>
</dbReference>
<accession>A0ABU0FM40</accession>
<dbReference type="InterPro" id="IPR006357">
    <property type="entry name" value="HAD-SF_hydro_IIA"/>
</dbReference>
<dbReference type="InterPro" id="IPR023214">
    <property type="entry name" value="HAD_sf"/>
</dbReference>